<proteinExistence type="predicted"/>
<evidence type="ECO:0000313" key="1">
    <source>
        <dbReference type="EMBL" id="OYV03374.1"/>
    </source>
</evidence>
<gene>
    <name evidence="1" type="ORF">CGW93_00955</name>
</gene>
<comment type="caution">
    <text evidence="1">The sequence shown here is derived from an EMBL/GenBank/DDBJ whole genome shotgun (WGS) entry which is preliminary data.</text>
</comment>
<organism evidence="1 2">
    <name type="scientific">candidate division WOR-3 bacterium 4484_18</name>
    <dbReference type="NCBI Taxonomy" id="2020626"/>
    <lineage>
        <taxon>Bacteria</taxon>
        <taxon>Bacteria division WOR-3</taxon>
    </lineage>
</organism>
<name>A0A257LUS6_UNCW3</name>
<dbReference type="InterPro" id="IPR011110">
    <property type="entry name" value="Reg_prop"/>
</dbReference>
<dbReference type="Proteomes" id="UP000216312">
    <property type="component" value="Unassembled WGS sequence"/>
</dbReference>
<sequence>MILFVLGIVWESFLSTYKVNDIFYYEPCIYAATEGGVVIYDPDTDGLQRLTNVDGLTENNVQDIFVDSVGVWCLTRSKGLVIFTHGISYSYTNAQGLPQSDRFSSIVVVGRKVWIATEDDAPVTVLELTANLSNIERISYWNLPVALGNKVLRVYYHDGSLWFCTEDGIGITDVEGNSWHVIPKTELPGEVREAGITALEWCKDTLWIGTDSGIVMYVRGSSQLVNAYPGVLDFCKGDTLLLASTRWGVKKWNGTWWPSLTPLLYAPRGQGRLIILDSVVWVGSFRCGLVAWTTDTLLKDSFPTSMVSNITSSIALSPNGDIWAVHFTAWEPAITRIYEVKGKWYYAHYLEGEAAIKRARYIVSDSKGNLWISFWGGDVGLVKYIPRGDSLKKFYLPGSGSNIVWGMYVDANDHLWVGTNGGYIFEIADDSVINTWQFVTPGAFAKDCYGNVWVGSHMYGIACIHKDGELEVLSDLLPTTWVTDIICDRAGDIWVATRAGVFRIRDGRVIDEYSSTNSELPSNDILALEEDWEGRIWMLVNMQGVSVLNPSSGELINYTTGDGLVASEYVDFTRDIVWDNERFSIWIPTRGGISKVTLSPTWEVTKVEIYPNPFVVGKHSTLTIVTPYVWQTMYLYTLSGRLIYSVAGQGDSPIIHVKGLDTIPVGVYQVVVKLADGRWVRGKLAVTK</sequence>
<accession>A0A257LUS6</accession>
<dbReference type="InterPro" id="IPR026444">
    <property type="entry name" value="Secre_tail"/>
</dbReference>
<evidence type="ECO:0008006" key="3">
    <source>
        <dbReference type="Google" id="ProtNLM"/>
    </source>
</evidence>
<dbReference type="Gene3D" id="2.130.10.10">
    <property type="entry name" value="YVTN repeat-like/Quinoprotein amine dehydrogenase"/>
    <property type="match status" value="3"/>
</dbReference>
<dbReference type="Pfam" id="PF07494">
    <property type="entry name" value="Reg_prop"/>
    <property type="match status" value="2"/>
</dbReference>
<dbReference type="InterPro" id="IPR015943">
    <property type="entry name" value="WD40/YVTN_repeat-like_dom_sf"/>
</dbReference>
<protein>
    <recommendedName>
        <fullName evidence="3">Secretion system C-terminal sorting domain-containing protein</fullName>
    </recommendedName>
</protein>
<dbReference type="SUPFAM" id="SSF63829">
    <property type="entry name" value="Calcium-dependent phosphotriesterase"/>
    <property type="match status" value="3"/>
</dbReference>
<dbReference type="AlphaFoldDB" id="A0A257LUS6"/>
<dbReference type="EMBL" id="NMUJ01000007">
    <property type="protein sequence ID" value="OYV03374.1"/>
    <property type="molecule type" value="Genomic_DNA"/>
</dbReference>
<evidence type="ECO:0000313" key="2">
    <source>
        <dbReference type="Proteomes" id="UP000216312"/>
    </source>
</evidence>
<reference evidence="2" key="1">
    <citation type="submission" date="2017-07" db="EMBL/GenBank/DDBJ databases">
        <title>Novel pathways for hydrocarbon cycling and metabolic interdependencies in hydrothermal sediment communities.</title>
        <authorList>
            <person name="Dombrowski N."/>
            <person name="Seitz K."/>
            <person name="Teske A."/>
            <person name="Baker B."/>
        </authorList>
    </citation>
    <scope>NUCLEOTIDE SEQUENCE [LARGE SCALE GENOMIC DNA]</scope>
</reference>
<dbReference type="NCBIfam" id="TIGR04183">
    <property type="entry name" value="Por_Secre_tail"/>
    <property type="match status" value="1"/>
</dbReference>